<feature type="region of interest" description="Disordered" evidence="1">
    <location>
        <begin position="51"/>
        <end position="80"/>
    </location>
</feature>
<reference evidence="2 3" key="1">
    <citation type="submission" date="2015-01" db="EMBL/GenBank/DDBJ databases">
        <title>The Genome Sequence of Ochroconis gallopava CBS43764.</title>
        <authorList>
            <consortium name="The Broad Institute Genomics Platform"/>
            <person name="Cuomo C."/>
            <person name="de Hoog S."/>
            <person name="Gorbushina A."/>
            <person name="Stielow B."/>
            <person name="Teixiera M."/>
            <person name="Abouelleil A."/>
            <person name="Chapman S.B."/>
            <person name="Priest M."/>
            <person name="Young S.K."/>
            <person name="Wortman J."/>
            <person name="Nusbaum C."/>
            <person name="Birren B."/>
        </authorList>
    </citation>
    <scope>NUCLEOTIDE SEQUENCE [LARGE SCALE GENOMIC DNA]</scope>
    <source>
        <strain evidence="2 3">CBS 43764</strain>
    </source>
</reference>
<organism evidence="2 3">
    <name type="scientific">Verruconis gallopava</name>
    <dbReference type="NCBI Taxonomy" id="253628"/>
    <lineage>
        <taxon>Eukaryota</taxon>
        <taxon>Fungi</taxon>
        <taxon>Dikarya</taxon>
        <taxon>Ascomycota</taxon>
        <taxon>Pezizomycotina</taxon>
        <taxon>Dothideomycetes</taxon>
        <taxon>Pleosporomycetidae</taxon>
        <taxon>Venturiales</taxon>
        <taxon>Sympoventuriaceae</taxon>
        <taxon>Verruconis</taxon>
    </lineage>
</organism>
<dbReference type="VEuPathDB" id="FungiDB:PV09_03356"/>
<dbReference type="RefSeq" id="XP_016215338.1">
    <property type="nucleotide sequence ID" value="XM_016356545.1"/>
</dbReference>
<dbReference type="GeneID" id="27311329"/>
<dbReference type="EMBL" id="KN847537">
    <property type="protein sequence ID" value="KIW05469.1"/>
    <property type="molecule type" value="Genomic_DNA"/>
</dbReference>
<dbReference type="AlphaFoldDB" id="A0A0D2B2H4"/>
<evidence type="ECO:0000313" key="3">
    <source>
        <dbReference type="Proteomes" id="UP000053259"/>
    </source>
</evidence>
<gene>
    <name evidence="2" type="ORF">PV09_03356</name>
</gene>
<name>A0A0D2B2H4_9PEZI</name>
<dbReference type="InParanoid" id="A0A0D2B2H4"/>
<sequence length="194" mass="20888">MPANVTRCPSASASRAKSCILMSERRNLAAHYTALAGAPLREPRLHCSPCSTRTTGTRSKRSSVLTDRVPRPRCSNETTDRPTMASRDMLVLRSCDGALMLLLRCSCIAAPASGSSPTSCSCHWLHRQRSFGALSLVLVPALGCSGQACPEFSPAQGSSCPTHAIPQSTVLCTVQRYFVQTRCISDHPSRRLLA</sequence>
<dbReference type="HOGENOM" id="CLU_1403426_0_0_1"/>
<evidence type="ECO:0000313" key="2">
    <source>
        <dbReference type="EMBL" id="KIW05469.1"/>
    </source>
</evidence>
<protein>
    <submittedName>
        <fullName evidence="2">Uncharacterized protein</fullName>
    </submittedName>
</protein>
<keyword evidence="3" id="KW-1185">Reference proteome</keyword>
<proteinExistence type="predicted"/>
<accession>A0A0D2B2H4</accession>
<dbReference type="Proteomes" id="UP000053259">
    <property type="component" value="Unassembled WGS sequence"/>
</dbReference>
<evidence type="ECO:0000256" key="1">
    <source>
        <dbReference type="SAM" id="MobiDB-lite"/>
    </source>
</evidence>